<feature type="coiled-coil region" evidence="4">
    <location>
        <begin position="432"/>
        <end position="459"/>
    </location>
</feature>
<dbReference type="RefSeq" id="WP_349084347.1">
    <property type="nucleotide sequence ID" value="NZ_JBBNFW010000187.1"/>
</dbReference>
<evidence type="ECO:0000259" key="5">
    <source>
        <dbReference type="Pfam" id="PF13476"/>
    </source>
</evidence>
<evidence type="ECO:0000313" key="7">
    <source>
        <dbReference type="Proteomes" id="UP001470752"/>
    </source>
</evidence>
<sequence length="477" mass="53598">MKIQEVTIEGYQSHTNSTFRLSPGLTVITGPSDAGKTAIIRALRWFAFNEPTGEAFLHTIRNPDGSVKEAVDQVKVSVTFDNGITITKTRRKGKTTYTHSAFPTAWEKAEIPPEIKETLGLIKQQYGDFETCLNFAFQLDAPFMLSESASVGAKVLGKLAGTEIVDKSISEVNKKTHQTRNDISYADKQIGEIDVSLTEYFDLDRFDAELKIAEAAFTKLKEDQSRHVALTALMNSYQLNTEQRIKYYDEVERLAGVVVASVSLGIAEREQAKKEKLEDLNVGFWKAVQDQNEPLRVIRITRNLEDLQADLKEVETDVIRYDALLGFQYGYINLQETIRRTSALVVKLDQAVGLSFMLDEAEKDTQALEALERAYKRFNEVSEEERDLRYKVSSLGNTEALADILGSISKQYDELDNLKKLNAVSQTRQLSYEAAGRYVEKCNRELKEAQEELQAAWEAAGGVCPLCGSEVKENCTH</sequence>
<dbReference type="Gene3D" id="3.40.50.300">
    <property type="entry name" value="P-loop containing nucleotide triphosphate hydrolases"/>
    <property type="match status" value="1"/>
</dbReference>
<dbReference type="InterPro" id="IPR027417">
    <property type="entry name" value="P-loop_NTPase"/>
</dbReference>
<dbReference type="InterPro" id="IPR038729">
    <property type="entry name" value="Rad50/SbcC_AAA"/>
</dbReference>
<proteinExistence type="inferred from homology"/>
<feature type="coiled-coil region" evidence="4">
    <location>
        <begin position="354"/>
        <end position="388"/>
    </location>
</feature>
<evidence type="ECO:0000313" key="6">
    <source>
        <dbReference type="EMBL" id="MEQ2414233.1"/>
    </source>
</evidence>
<keyword evidence="4" id="KW-0175">Coiled coil</keyword>
<dbReference type="SUPFAM" id="SSF52540">
    <property type="entry name" value="P-loop containing nucleoside triphosphate hydrolases"/>
    <property type="match status" value="1"/>
</dbReference>
<gene>
    <name evidence="6" type="ORF">AAAX94_14560</name>
</gene>
<name>A0ABV1CPP0_9FIRM</name>
<evidence type="ECO:0000256" key="1">
    <source>
        <dbReference type="ARBA" id="ARBA00006930"/>
    </source>
</evidence>
<evidence type="ECO:0000256" key="4">
    <source>
        <dbReference type="SAM" id="Coils"/>
    </source>
</evidence>
<evidence type="ECO:0000256" key="3">
    <source>
        <dbReference type="ARBA" id="ARBA00013368"/>
    </source>
</evidence>
<dbReference type="Pfam" id="PF13476">
    <property type="entry name" value="AAA_23"/>
    <property type="match status" value="1"/>
</dbReference>
<protein>
    <recommendedName>
        <fullName evidence="3">Nuclease SbcCD subunit C</fullName>
    </recommendedName>
</protein>
<comment type="similarity">
    <text evidence="1">Belongs to the SMC family. SbcC subfamily.</text>
</comment>
<dbReference type="EMBL" id="JBBNFW010000187">
    <property type="protein sequence ID" value="MEQ2414233.1"/>
    <property type="molecule type" value="Genomic_DNA"/>
</dbReference>
<comment type="subunit">
    <text evidence="2">Heterodimer of SbcC and SbcD.</text>
</comment>
<evidence type="ECO:0000256" key="2">
    <source>
        <dbReference type="ARBA" id="ARBA00011322"/>
    </source>
</evidence>
<dbReference type="PANTHER" id="PTHR32114">
    <property type="entry name" value="ABC TRANSPORTER ABCH.3"/>
    <property type="match status" value="1"/>
</dbReference>
<keyword evidence="7" id="KW-1185">Reference proteome</keyword>
<comment type="caution">
    <text evidence="6">The sequence shown here is derived from an EMBL/GenBank/DDBJ whole genome shotgun (WGS) entry which is preliminary data.</text>
</comment>
<feature type="domain" description="Rad50/SbcC-type AAA" evidence="5">
    <location>
        <begin position="6"/>
        <end position="268"/>
    </location>
</feature>
<dbReference type="Proteomes" id="UP001470752">
    <property type="component" value="Unassembled WGS sequence"/>
</dbReference>
<feature type="coiled-coil region" evidence="4">
    <location>
        <begin position="297"/>
        <end position="324"/>
    </location>
</feature>
<dbReference type="PANTHER" id="PTHR32114:SF2">
    <property type="entry name" value="ABC TRANSPORTER ABCH.3"/>
    <property type="match status" value="1"/>
</dbReference>
<accession>A0ABV1CPP0</accession>
<reference evidence="6 7" key="1">
    <citation type="submission" date="2024-04" db="EMBL/GenBank/DDBJ databases">
        <title>Human intestinal bacterial collection.</title>
        <authorList>
            <person name="Pauvert C."/>
            <person name="Hitch T.C.A."/>
            <person name="Clavel T."/>
        </authorList>
    </citation>
    <scope>NUCLEOTIDE SEQUENCE [LARGE SCALE GENOMIC DNA]</scope>
    <source>
        <strain evidence="6 7">CLA-AA-H161</strain>
    </source>
</reference>
<organism evidence="6 7">
    <name type="scientific">Blautia acetigignens</name>
    <dbReference type="NCBI Taxonomy" id="2981783"/>
    <lineage>
        <taxon>Bacteria</taxon>
        <taxon>Bacillati</taxon>
        <taxon>Bacillota</taxon>
        <taxon>Clostridia</taxon>
        <taxon>Lachnospirales</taxon>
        <taxon>Lachnospiraceae</taxon>
        <taxon>Blautia</taxon>
    </lineage>
</organism>